<gene>
    <name evidence="2" type="primary">LOC120037813</name>
</gene>
<reference evidence="2" key="1">
    <citation type="submission" date="2025-08" db="UniProtKB">
        <authorList>
            <consortium name="RefSeq"/>
        </authorList>
    </citation>
    <scope>IDENTIFICATION</scope>
    <source>
        <tissue evidence="2">White muscle</tissue>
    </source>
</reference>
<proteinExistence type="predicted"/>
<evidence type="ECO:0000313" key="1">
    <source>
        <dbReference type="Proteomes" id="UP000808372"/>
    </source>
</evidence>
<dbReference type="AlphaFoldDB" id="A0A8U0QD92"/>
<name>A0A8U0QD92_SALNM</name>
<accession>A0A8U0QD92</accession>
<dbReference type="GeneID" id="120037813"/>
<keyword evidence="1" id="KW-1185">Reference proteome</keyword>
<sequence length="82" mass="9419">MEKKLEDEVTGMELTLQGEEPGRLLQDYNALQKGSVDASPYCVSLDPEKRLVQAGELREMLHMEVDRIWKGVPEEELGEDWE</sequence>
<organism evidence="1 2">
    <name type="scientific">Salvelinus namaycush</name>
    <name type="common">Lake trout</name>
    <name type="synonym">Salmo namaycush</name>
    <dbReference type="NCBI Taxonomy" id="8040"/>
    <lineage>
        <taxon>Eukaryota</taxon>
        <taxon>Metazoa</taxon>
        <taxon>Chordata</taxon>
        <taxon>Craniata</taxon>
        <taxon>Vertebrata</taxon>
        <taxon>Euteleostomi</taxon>
        <taxon>Actinopterygii</taxon>
        <taxon>Neopterygii</taxon>
        <taxon>Teleostei</taxon>
        <taxon>Protacanthopterygii</taxon>
        <taxon>Salmoniformes</taxon>
        <taxon>Salmonidae</taxon>
        <taxon>Salmoninae</taxon>
        <taxon>Salvelinus</taxon>
    </lineage>
</organism>
<evidence type="ECO:0000313" key="2">
    <source>
        <dbReference type="RefSeq" id="XP_038839704.1"/>
    </source>
</evidence>
<protein>
    <submittedName>
        <fullName evidence="2">Uncharacterized protein LOC120037813 isoform X2</fullName>
    </submittedName>
</protein>
<dbReference type="Proteomes" id="UP000808372">
    <property type="component" value="Unplaced"/>
</dbReference>
<dbReference type="RefSeq" id="XP_038839704.1">
    <property type="nucleotide sequence ID" value="XM_038983776.1"/>
</dbReference>